<dbReference type="HOGENOM" id="CLU_000288_172_4_1"/>
<dbReference type="AlphaFoldDB" id="G0WBL8"/>
<evidence type="ECO:0000256" key="4">
    <source>
        <dbReference type="ARBA" id="ARBA00022741"/>
    </source>
</evidence>
<sequence>MLTNCQINNLVLRSQVGSGAFGLVFHAIDIVSQQEYAIKAVLKTSPNDSNNSTNDEKKQIKKSTILQDKLYHYFKEHQNRIYLPSVDLESIKNLTEQQLYCIPHYKEINFHLKVHDHANIVTIHQILESQIATFIVMDYYPIDLFSSIVEHKHFSNDGLLVKKVFLQLCSALNYCHQQNIYHCDIKPENILLDRFDNIHLCDFGLATYSSYLAPNTCVGSSYYMAPERVFCNGNGNGNNNDNNGICNDQNVCSSFPTISGDIWSLGIILINLTCIRNPWLKAHQLEDNTYHHFAKDNTILQKILPISNEFFQLLSNILKINPFERLTINSLIQNVENLASFTVDGPLSSVPQLIPIYDNNNYYNINAVTQPNNNNSLSLNELINDYADDPNEENNRKWKHIQLIFRRYTISIRS</sequence>
<dbReference type="InterPro" id="IPR017441">
    <property type="entry name" value="Protein_kinase_ATP_BS"/>
</dbReference>
<dbReference type="PANTHER" id="PTHR43895:SF32">
    <property type="entry name" value="SERINE_THREONINE-PROTEIN KINASE CHK1"/>
    <property type="match status" value="1"/>
</dbReference>
<dbReference type="OrthoDB" id="541276at2759"/>
<comment type="catalytic activity">
    <reaction evidence="8">
        <text>L-seryl-[protein] + ATP = O-phospho-L-seryl-[protein] + ADP + H(+)</text>
        <dbReference type="Rhea" id="RHEA:17989"/>
        <dbReference type="Rhea" id="RHEA-COMP:9863"/>
        <dbReference type="Rhea" id="RHEA-COMP:11604"/>
        <dbReference type="ChEBI" id="CHEBI:15378"/>
        <dbReference type="ChEBI" id="CHEBI:29999"/>
        <dbReference type="ChEBI" id="CHEBI:30616"/>
        <dbReference type="ChEBI" id="CHEBI:83421"/>
        <dbReference type="ChEBI" id="CHEBI:456216"/>
        <dbReference type="EC" id="2.7.11.1"/>
    </reaction>
</comment>
<reference evidence="12 13" key="1">
    <citation type="journal article" date="2011" name="Proc. Natl. Acad. Sci. U.S.A.">
        <title>Evolutionary erosion of yeast sex chromosomes by mating-type switching accidents.</title>
        <authorList>
            <person name="Gordon J.L."/>
            <person name="Armisen D."/>
            <person name="Proux-Wera E."/>
            <person name="Oheigeartaigh S.S."/>
            <person name="Byrne K.P."/>
            <person name="Wolfe K.H."/>
        </authorList>
    </citation>
    <scope>NUCLEOTIDE SEQUENCE [LARGE SCALE GENOMIC DNA]</scope>
    <source>
        <strain evidence="13">ATCC 10597 / BCRC 20456 / CBS 421 / NBRC 0211 / NRRL Y-12639</strain>
    </source>
</reference>
<feature type="domain" description="Protein kinase" evidence="11">
    <location>
        <begin position="10"/>
        <end position="338"/>
    </location>
</feature>
<keyword evidence="13" id="KW-1185">Reference proteome</keyword>
<dbReference type="InterPro" id="IPR011009">
    <property type="entry name" value="Kinase-like_dom_sf"/>
</dbReference>
<dbReference type="PROSITE" id="PS00107">
    <property type="entry name" value="PROTEIN_KINASE_ATP"/>
    <property type="match status" value="1"/>
</dbReference>
<evidence type="ECO:0000256" key="1">
    <source>
        <dbReference type="ARBA" id="ARBA00012513"/>
    </source>
</evidence>
<evidence type="ECO:0000256" key="5">
    <source>
        <dbReference type="ARBA" id="ARBA00022777"/>
    </source>
</evidence>
<dbReference type="GO" id="GO:0007165">
    <property type="term" value="P:signal transduction"/>
    <property type="evidence" value="ECO:0007669"/>
    <property type="project" value="TreeGrafter"/>
</dbReference>
<dbReference type="GO" id="GO:0005524">
    <property type="term" value="F:ATP binding"/>
    <property type="evidence" value="ECO:0007669"/>
    <property type="project" value="UniProtKB-UniRule"/>
</dbReference>
<dbReference type="SUPFAM" id="SSF56112">
    <property type="entry name" value="Protein kinase-like (PK-like)"/>
    <property type="match status" value="1"/>
</dbReference>
<dbReference type="EC" id="2.7.11.1" evidence="1"/>
<dbReference type="KEGG" id="ndi:NDAI_0E03210"/>
<evidence type="ECO:0000256" key="10">
    <source>
        <dbReference type="RuleBase" id="RU000304"/>
    </source>
</evidence>
<name>G0WBL8_NAUDC</name>
<organism evidence="12 13">
    <name type="scientific">Naumovozyma dairenensis (strain ATCC 10597 / BCRC 20456 / CBS 421 / NBRC 0211 / NRRL Y-12639)</name>
    <name type="common">Saccharomyces dairenensis</name>
    <dbReference type="NCBI Taxonomy" id="1071378"/>
    <lineage>
        <taxon>Eukaryota</taxon>
        <taxon>Fungi</taxon>
        <taxon>Dikarya</taxon>
        <taxon>Ascomycota</taxon>
        <taxon>Saccharomycotina</taxon>
        <taxon>Saccharomycetes</taxon>
        <taxon>Saccharomycetales</taxon>
        <taxon>Saccharomycetaceae</taxon>
        <taxon>Naumovozyma</taxon>
    </lineage>
</organism>
<dbReference type="PROSITE" id="PS50011">
    <property type="entry name" value="PROTEIN_KINASE_DOM"/>
    <property type="match status" value="1"/>
</dbReference>
<keyword evidence="2 10" id="KW-0723">Serine/threonine-protein kinase</keyword>
<gene>
    <name evidence="12" type="primary">NDAI0E03210</name>
    <name evidence="12" type="ordered locus">NDAI_0E03210</name>
</gene>
<dbReference type="Pfam" id="PF00069">
    <property type="entry name" value="Pkinase"/>
    <property type="match status" value="1"/>
</dbReference>
<keyword evidence="6 9" id="KW-0067">ATP-binding</keyword>
<keyword evidence="5" id="KW-0418">Kinase</keyword>
<dbReference type="Gene3D" id="3.30.200.20">
    <property type="entry name" value="Phosphorylase Kinase, domain 1"/>
    <property type="match status" value="1"/>
</dbReference>
<dbReference type="InterPro" id="IPR008271">
    <property type="entry name" value="Ser/Thr_kinase_AS"/>
</dbReference>
<dbReference type="Proteomes" id="UP000000689">
    <property type="component" value="Chromosome 5"/>
</dbReference>
<feature type="binding site" evidence="9">
    <location>
        <position position="43"/>
    </location>
    <ligand>
        <name>ATP</name>
        <dbReference type="ChEBI" id="CHEBI:30616"/>
    </ligand>
</feature>
<evidence type="ECO:0000256" key="6">
    <source>
        <dbReference type="ARBA" id="ARBA00022840"/>
    </source>
</evidence>
<evidence type="ECO:0000256" key="2">
    <source>
        <dbReference type="ARBA" id="ARBA00022527"/>
    </source>
</evidence>
<evidence type="ECO:0000313" key="12">
    <source>
        <dbReference type="EMBL" id="CCD25138.1"/>
    </source>
</evidence>
<protein>
    <recommendedName>
        <fullName evidence="1">non-specific serine/threonine protein kinase</fullName>
        <ecNumber evidence="1">2.7.11.1</ecNumber>
    </recommendedName>
</protein>
<comment type="catalytic activity">
    <reaction evidence="7">
        <text>L-threonyl-[protein] + ATP = O-phospho-L-threonyl-[protein] + ADP + H(+)</text>
        <dbReference type="Rhea" id="RHEA:46608"/>
        <dbReference type="Rhea" id="RHEA-COMP:11060"/>
        <dbReference type="Rhea" id="RHEA-COMP:11605"/>
        <dbReference type="ChEBI" id="CHEBI:15378"/>
        <dbReference type="ChEBI" id="CHEBI:30013"/>
        <dbReference type="ChEBI" id="CHEBI:30616"/>
        <dbReference type="ChEBI" id="CHEBI:61977"/>
        <dbReference type="ChEBI" id="CHEBI:456216"/>
        <dbReference type="EC" id="2.7.11.1"/>
    </reaction>
</comment>
<dbReference type="InterPro" id="IPR000719">
    <property type="entry name" value="Prot_kinase_dom"/>
</dbReference>
<comment type="similarity">
    <text evidence="10">Belongs to the protein kinase superfamily.</text>
</comment>
<dbReference type="GO" id="GO:0004674">
    <property type="term" value="F:protein serine/threonine kinase activity"/>
    <property type="evidence" value="ECO:0007669"/>
    <property type="project" value="UniProtKB-KW"/>
</dbReference>
<evidence type="ECO:0000256" key="7">
    <source>
        <dbReference type="ARBA" id="ARBA00047899"/>
    </source>
</evidence>
<accession>G0WBL8</accession>
<evidence type="ECO:0000256" key="3">
    <source>
        <dbReference type="ARBA" id="ARBA00022679"/>
    </source>
</evidence>
<evidence type="ECO:0000256" key="8">
    <source>
        <dbReference type="ARBA" id="ARBA00048679"/>
    </source>
</evidence>
<keyword evidence="4 9" id="KW-0547">Nucleotide-binding</keyword>
<dbReference type="PANTHER" id="PTHR43895">
    <property type="entry name" value="CALCIUM/CALMODULIN-DEPENDENT PROTEIN KINASE KINASE-RELATED"/>
    <property type="match status" value="1"/>
</dbReference>
<evidence type="ECO:0000259" key="11">
    <source>
        <dbReference type="PROSITE" id="PS50011"/>
    </source>
</evidence>
<keyword evidence="3" id="KW-0808">Transferase</keyword>
<dbReference type="RefSeq" id="XP_003670381.1">
    <property type="nucleotide sequence ID" value="XM_003670333.1"/>
</dbReference>
<dbReference type="GeneID" id="11498716"/>
<dbReference type="SMART" id="SM00220">
    <property type="entry name" value="S_TKc"/>
    <property type="match status" value="1"/>
</dbReference>
<dbReference type="OMA" id="ICCNACR"/>
<dbReference type="Gene3D" id="1.10.510.10">
    <property type="entry name" value="Transferase(Phosphotransferase) domain 1"/>
    <property type="match status" value="1"/>
</dbReference>
<dbReference type="eggNOG" id="KOG0583">
    <property type="taxonomic scope" value="Eukaryota"/>
</dbReference>
<dbReference type="EMBL" id="HE580271">
    <property type="protein sequence ID" value="CCD25138.1"/>
    <property type="molecule type" value="Genomic_DNA"/>
</dbReference>
<evidence type="ECO:0000256" key="9">
    <source>
        <dbReference type="PROSITE-ProRule" id="PRU10141"/>
    </source>
</evidence>
<dbReference type="STRING" id="1071378.G0WBL8"/>
<evidence type="ECO:0000313" key="13">
    <source>
        <dbReference type="Proteomes" id="UP000000689"/>
    </source>
</evidence>
<dbReference type="PROSITE" id="PS00108">
    <property type="entry name" value="PROTEIN_KINASE_ST"/>
    <property type="match status" value="1"/>
</dbReference>
<proteinExistence type="inferred from homology"/>